<evidence type="ECO:0000313" key="1">
    <source>
        <dbReference type="EMBL" id="MEJ6401017.1"/>
    </source>
</evidence>
<reference evidence="1 2" key="1">
    <citation type="submission" date="2023-10" db="EMBL/GenBank/DDBJ databases">
        <title>Nicoliella lavandulae sp. nov. isolated from Lavandula angustifolia flowers.</title>
        <authorList>
            <person name="Alcantara C."/>
            <person name="Zuniga M."/>
            <person name="Landete J.M."/>
            <person name="Monedero V."/>
        </authorList>
    </citation>
    <scope>NUCLEOTIDE SEQUENCE [LARGE SCALE GENOMIC DNA]</scope>
    <source>
        <strain evidence="1 2">Es01</strain>
    </source>
</reference>
<accession>A0ABU8SM94</accession>
<comment type="caution">
    <text evidence="1">The sequence shown here is derived from an EMBL/GenBank/DDBJ whole genome shotgun (WGS) entry which is preliminary data.</text>
</comment>
<name>A0ABU8SM94_9LACO</name>
<organism evidence="1 2">
    <name type="scientific">Nicoliella lavandulae</name>
    <dbReference type="NCBI Taxonomy" id="3082954"/>
    <lineage>
        <taxon>Bacteria</taxon>
        <taxon>Bacillati</taxon>
        <taxon>Bacillota</taxon>
        <taxon>Bacilli</taxon>
        <taxon>Lactobacillales</taxon>
        <taxon>Lactobacillaceae</taxon>
        <taxon>Nicoliella</taxon>
    </lineage>
</organism>
<gene>
    <name evidence="1" type="ORF">R4146_07660</name>
</gene>
<dbReference type="EMBL" id="JAWMWH010000003">
    <property type="protein sequence ID" value="MEJ6401017.1"/>
    <property type="molecule type" value="Genomic_DNA"/>
</dbReference>
<proteinExistence type="predicted"/>
<evidence type="ECO:0000313" key="2">
    <source>
        <dbReference type="Proteomes" id="UP001370590"/>
    </source>
</evidence>
<dbReference type="RefSeq" id="WP_339960865.1">
    <property type="nucleotide sequence ID" value="NZ_JAWMWH010000003.1"/>
</dbReference>
<sequence length="74" mass="8340">MNEDECKTYLAVGKALSKTVDHDDIERAYRKALQIMISISAVEGNEKAAFLQTSNTVKNIMMTILFDKEDNDGR</sequence>
<protein>
    <recommendedName>
        <fullName evidence="3">14-3-3 domain-containing protein</fullName>
    </recommendedName>
</protein>
<evidence type="ECO:0008006" key="3">
    <source>
        <dbReference type="Google" id="ProtNLM"/>
    </source>
</evidence>
<dbReference type="Proteomes" id="UP001370590">
    <property type="component" value="Unassembled WGS sequence"/>
</dbReference>
<keyword evidence="2" id="KW-1185">Reference proteome</keyword>